<reference evidence="1" key="1">
    <citation type="submission" date="2022-05" db="EMBL/GenBank/DDBJ databases">
        <authorList>
            <person name="Park J.-S."/>
        </authorList>
    </citation>
    <scope>NUCLEOTIDE SEQUENCE</scope>
    <source>
        <strain evidence="1">2012CJ41-6</strain>
    </source>
</reference>
<name>A0ABT0Q1D8_9RHOB</name>
<sequence>MQKDHWFTEKLVMIASNVSNEFPNASMEKVRAMVDVFAEEASLTLRQKAALLKRAGLRGDFRRCATSPCDEGYDVSQPNRSA</sequence>
<comment type="caution">
    <text evidence="1">The sequence shown here is derived from an EMBL/GenBank/DDBJ whole genome shotgun (WGS) entry which is preliminary data.</text>
</comment>
<dbReference type="Proteomes" id="UP001203880">
    <property type="component" value="Unassembled WGS sequence"/>
</dbReference>
<accession>A0ABT0Q1D8</accession>
<gene>
    <name evidence="1" type="ORF">M3P21_08690</name>
</gene>
<evidence type="ECO:0000313" key="2">
    <source>
        <dbReference type="Proteomes" id="UP001203880"/>
    </source>
</evidence>
<keyword evidence="2" id="KW-1185">Reference proteome</keyword>
<evidence type="ECO:0000313" key="1">
    <source>
        <dbReference type="EMBL" id="MCL6283612.1"/>
    </source>
</evidence>
<dbReference type="RefSeq" id="WP_249708992.1">
    <property type="nucleotide sequence ID" value="NZ_JAMFMB010000009.1"/>
</dbReference>
<protein>
    <submittedName>
        <fullName evidence="1">Uncharacterized protein</fullName>
    </submittedName>
</protein>
<organism evidence="1 2">
    <name type="scientific">Ruegeria spongiae</name>
    <dbReference type="NCBI Taxonomy" id="2942209"/>
    <lineage>
        <taxon>Bacteria</taxon>
        <taxon>Pseudomonadati</taxon>
        <taxon>Pseudomonadota</taxon>
        <taxon>Alphaproteobacteria</taxon>
        <taxon>Rhodobacterales</taxon>
        <taxon>Roseobacteraceae</taxon>
        <taxon>Ruegeria</taxon>
    </lineage>
</organism>
<dbReference type="EMBL" id="JAMFMB010000009">
    <property type="protein sequence ID" value="MCL6283612.1"/>
    <property type="molecule type" value="Genomic_DNA"/>
</dbReference>
<proteinExistence type="predicted"/>